<gene>
    <name evidence="12" type="ORF">IHQ68_06215</name>
</gene>
<protein>
    <submittedName>
        <fullName evidence="12">ABC transporter permease</fullName>
    </submittedName>
</protein>
<keyword evidence="4" id="KW-1003">Cell membrane</keyword>
<evidence type="ECO:0000256" key="9">
    <source>
        <dbReference type="ARBA" id="ARBA00023136"/>
    </source>
</evidence>
<evidence type="ECO:0000256" key="1">
    <source>
        <dbReference type="ARBA" id="ARBA00004651"/>
    </source>
</evidence>
<evidence type="ECO:0000256" key="3">
    <source>
        <dbReference type="ARBA" id="ARBA00022448"/>
    </source>
</evidence>
<proteinExistence type="inferred from homology"/>
<keyword evidence="6 10" id="KW-0812">Transmembrane</keyword>
<comment type="caution">
    <text evidence="12">The sequence shown here is derived from an EMBL/GenBank/DDBJ whole genome shotgun (WGS) entry which is preliminary data.</text>
</comment>
<evidence type="ECO:0000256" key="5">
    <source>
        <dbReference type="ARBA" id="ARBA00022597"/>
    </source>
</evidence>
<dbReference type="Proteomes" id="UP001181622">
    <property type="component" value="Unassembled WGS sequence"/>
</dbReference>
<evidence type="ECO:0000256" key="8">
    <source>
        <dbReference type="ARBA" id="ARBA00023047"/>
    </source>
</evidence>
<name>A0ABU1DDM4_9HYPH</name>
<evidence type="ECO:0000256" key="7">
    <source>
        <dbReference type="ARBA" id="ARBA00022989"/>
    </source>
</evidence>
<feature type="transmembrane region" description="Helical" evidence="10">
    <location>
        <begin position="146"/>
        <end position="168"/>
    </location>
</feature>
<reference evidence="12" key="1">
    <citation type="submission" date="2020-10" db="EMBL/GenBank/DDBJ databases">
        <authorList>
            <person name="Abbas A."/>
            <person name="Razzaq R."/>
            <person name="Waqas M."/>
            <person name="Abbas N."/>
            <person name="Nielsen T.K."/>
            <person name="Hansen L.H."/>
            <person name="Hussain S."/>
            <person name="Shahid M."/>
        </authorList>
    </citation>
    <scope>NUCLEOTIDE SEQUENCE</scope>
    <source>
        <strain evidence="12">S14</strain>
    </source>
</reference>
<dbReference type="InterPro" id="IPR013525">
    <property type="entry name" value="ABC2_TM"/>
</dbReference>
<evidence type="ECO:0000256" key="10">
    <source>
        <dbReference type="SAM" id="Phobius"/>
    </source>
</evidence>
<comment type="similarity">
    <text evidence="2">Belongs to the ABC-2 integral membrane protein family.</text>
</comment>
<dbReference type="PANTHER" id="PTHR30413">
    <property type="entry name" value="INNER MEMBRANE TRANSPORT PERMEASE"/>
    <property type="match status" value="1"/>
</dbReference>
<keyword evidence="8" id="KW-0625">Polysaccharide transport</keyword>
<dbReference type="RefSeq" id="WP_309389898.1">
    <property type="nucleotide sequence ID" value="NZ_JADBEO010000010.1"/>
</dbReference>
<evidence type="ECO:0000256" key="2">
    <source>
        <dbReference type="ARBA" id="ARBA00007783"/>
    </source>
</evidence>
<keyword evidence="13" id="KW-1185">Reference proteome</keyword>
<evidence type="ECO:0000313" key="12">
    <source>
        <dbReference type="EMBL" id="MDR4306211.1"/>
    </source>
</evidence>
<organism evidence="12 13">
    <name type="scientific">Chelatococcus sambhunathii</name>
    <dbReference type="NCBI Taxonomy" id="363953"/>
    <lineage>
        <taxon>Bacteria</taxon>
        <taxon>Pseudomonadati</taxon>
        <taxon>Pseudomonadota</taxon>
        <taxon>Alphaproteobacteria</taxon>
        <taxon>Hyphomicrobiales</taxon>
        <taxon>Chelatococcaceae</taxon>
        <taxon>Chelatococcus</taxon>
    </lineage>
</organism>
<feature type="transmembrane region" description="Helical" evidence="10">
    <location>
        <begin position="107"/>
        <end position="134"/>
    </location>
</feature>
<keyword evidence="9 10" id="KW-0472">Membrane</keyword>
<dbReference type="EMBL" id="JADBEO010000010">
    <property type="protein sequence ID" value="MDR4306211.1"/>
    <property type="molecule type" value="Genomic_DNA"/>
</dbReference>
<keyword evidence="3" id="KW-0813">Transport</keyword>
<dbReference type="Pfam" id="PF01061">
    <property type="entry name" value="ABC2_membrane"/>
    <property type="match status" value="1"/>
</dbReference>
<dbReference type="PANTHER" id="PTHR30413:SF10">
    <property type="entry name" value="CAPSULE POLYSACCHARIDE EXPORT INNER-MEMBRANE PROTEIN CTRC"/>
    <property type="match status" value="1"/>
</dbReference>
<sequence>MNLAGSAALQARSIYALILRRIRTQYAGSRAGYAWAIVEPVVWVFVLKMAIKGGGSGVPPIGTSYEVFFATGIVIARTWRTAAGQMAAVLTRNKRERLPTLYRMDTLYSIWILEMLTGGVALACILSILGAFGYDAMPYDLMFCVVAFFVCGIYTLAFALVFSLILVIAPGLGHFKGIVLLVGFVTSGFSFVVDRMPASIRAVVTWNPLLHVIELFREGFYRGYECRSLDLVYLFVVTVLFMIVGLAGERALRRHNTKETVVGSEEDAFI</sequence>
<accession>A0ABU1DDM4</accession>
<keyword evidence="5" id="KW-0762">Sugar transport</keyword>
<evidence type="ECO:0000256" key="4">
    <source>
        <dbReference type="ARBA" id="ARBA00022475"/>
    </source>
</evidence>
<evidence type="ECO:0000256" key="6">
    <source>
        <dbReference type="ARBA" id="ARBA00022692"/>
    </source>
</evidence>
<dbReference type="InterPro" id="IPR000412">
    <property type="entry name" value="ABC_2_transport"/>
</dbReference>
<dbReference type="PRINTS" id="PR00164">
    <property type="entry name" value="ABC2TRNSPORT"/>
</dbReference>
<feature type="transmembrane region" description="Helical" evidence="10">
    <location>
        <begin position="231"/>
        <end position="248"/>
    </location>
</feature>
<feature type="transmembrane region" description="Helical" evidence="10">
    <location>
        <begin position="175"/>
        <end position="193"/>
    </location>
</feature>
<feature type="transmembrane region" description="Helical" evidence="10">
    <location>
        <begin position="32"/>
        <end position="51"/>
    </location>
</feature>
<feature type="domain" description="ABC-2 type transporter transmembrane" evidence="11">
    <location>
        <begin position="14"/>
        <end position="221"/>
    </location>
</feature>
<keyword evidence="7 10" id="KW-1133">Transmembrane helix</keyword>
<comment type="subcellular location">
    <subcellularLocation>
        <location evidence="1">Cell membrane</location>
        <topology evidence="1">Multi-pass membrane protein</topology>
    </subcellularLocation>
</comment>
<evidence type="ECO:0000313" key="13">
    <source>
        <dbReference type="Proteomes" id="UP001181622"/>
    </source>
</evidence>
<evidence type="ECO:0000259" key="11">
    <source>
        <dbReference type="Pfam" id="PF01061"/>
    </source>
</evidence>